<keyword evidence="8" id="KW-0010">Activator</keyword>
<dbReference type="OrthoDB" id="9790442at2"/>
<evidence type="ECO:0000256" key="11">
    <source>
        <dbReference type="ARBA" id="ARBA00039976"/>
    </source>
</evidence>
<dbReference type="Pfam" id="PF00072">
    <property type="entry name" value="Response_reg"/>
    <property type="match status" value="1"/>
</dbReference>
<dbReference type="GO" id="GO:0000156">
    <property type="term" value="F:phosphorelay response regulator activity"/>
    <property type="evidence" value="ECO:0007669"/>
    <property type="project" value="TreeGrafter"/>
</dbReference>
<reference evidence="16 17" key="1">
    <citation type="submission" date="2016-05" db="EMBL/GenBank/DDBJ databases">
        <title>Paenibacillus oryzae. sp. nov., isolated from the rice root.</title>
        <authorList>
            <person name="Zhang J."/>
            <person name="Zhang X."/>
        </authorList>
    </citation>
    <scope>NUCLEOTIDE SEQUENCE [LARGE SCALE GENOMIC DNA]</scope>
    <source>
        <strain evidence="16 17">1DrF-4</strain>
    </source>
</reference>
<dbReference type="SUPFAM" id="SSF46894">
    <property type="entry name" value="C-terminal effector domain of the bipartite response regulators"/>
    <property type="match status" value="1"/>
</dbReference>
<keyword evidence="3 12" id="KW-0597">Phosphoprotein</keyword>
<evidence type="ECO:0000256" key="1">
    <source>
        <dbReference type="ARBA" id="ARBA00004496"/>
    </source>
</evidence>
<evidence type="ECO:0000256" key="5">
    <source>
        <dbReference type="ARBA" id="ARBA00023015"/>
    </source>
</evidence>
<keyword evidence="2" id="KW-0963">Cytoplasm</keyword>
<dbReference type="Proteomes" id="UP000092024">
    <property type="component" value="Unassembled WGS sequence"/>
</dbReference>
<name>A0A1A5YJB5_9BACL</name>
<dbReference type="Gene3D" id="1.10.10.10">
    <property type="entry name" value="Winged helix-like DNA-binding domain superfamily/Winged helix DNA-binding domain"/>
    <property type="match status" value="1"/>
</dbReference>
<dbReference type="FunFam" id="3.40.50.2300:FF:000001">
    <property type="entry name" value="DNA-binding response regulator PhoB"/>
    <property type="match status" value="1"/>
</dbReference>
<dbReference type="RefSeq" id="WP_068683192.1">
    <property type="nucleotide sequence ID" value="NZ_LYPA01000056.1"/>
</dbReference>
<keyword evidence="6" id="KW-0843">Virulence</keyword>
<proteinExistence type="predicted"/>
<keyword evidence="17" id="KW-1185">Reference proteome</keyword>
<keyword evidence="4" id="KW-0902">Two-component regulatory system</keyword>
<evidence type="ECO:0000256" key="13">
    <source>
        <dbReference type="PROSITE-ProRule" id="PRU01091"/>
    </source>
</evidence>
<dbReference type="SUPFAM" id="SSF52172">
    <property type="entry name" value="CheY-like"/>
    <property type="match status" value="1"/>
</dbReference>
<feature type="DNA-binding region" description="OmpR/PhoB-type" evidence="13">
    <location>
        <begin position="128"/>
        <end position="226"/>
    </location>
</feature>
<evidence type="ECO:0000256" key="8">
    <source>
        <dbReference type="ARBA" id="ARBA00023159"/>
    </source>
</evidence>
<feature type="domain" description="OmpR/PhoB-type" evidence="15">
    <location>
        <begin position="128"/>
        <end position="226"/>
    </location>
</feature>
<evidence type="ECO:0000256" key="7">
    <source>
        <dbReference type="ARBA" id="ARBA00023125"/>
    </source>
</evidence>
<keyword evidence="7 13" id="KW-0238">DNA-binding</keyword>
<dbReference type="STRING" id="1844972.A7K91_10575"/>
<dbReference type="PANTHER" id="PTHR48111:SF49">
    <property type="entry name" value="HEME RESPONSE REGULATOR HSSR"/>
    <property type="match status" value="1"/>
</dbReference>
<feature type="modified residue" description="4-aspartylphosphate" evidence="12">
    <location>
        <position position="54"/>
    </location>
</feature>
<dbReference type="PROSITE" id="PS51755">
    <property type="entry name" value="OMPR_PHOB"/>
    <property type="match status" value="1"/>
</dbReference>
<dbReference type="GO" id="GO:0000976">
    <property type="term" value="F:transcription cis-regulatory region binding"/>
    <property type="evidence" value="ECO:0007669"/>
    <property type="project" value="TreeGrafter"/>
</dbReference>
<dbReference type="PANTHER" id="PTHR48111">
    <property type="entry name" value="REGULATOR OF RPOS"/>
    <property type="match status" value="1"/>
</dbReference>
<dbReference type="GO" id="GO:0006355">
    <property type="term" value="P:regulation of DNA-templated transcription"/>
    <property type="evidence" value="ECO:0007669"/>
    <property type="project" value="InterPro"/>
</dbReference>
<feature type="domain" description="Response regulatory" evidence="14">
    <location>
        <begin position="5"/>
        <end position="118"/>
    </location>
</feature>
<accession>A0A1A5YJB5</accession>
<dbReference type="InterPro" id="IPR011006">
    <property type="entry name" value="CheY-like_superfamily"/>
</dbReference>
<dbReference type="InterPro" id="IPR016032">
    <property type="entry name" value="Sig_transdc_resp-reg_C-effctor"/>
</dbReference>
<evidence type="ECO:0000256" key="6">
    <source>
        <dbReference type="ARBA" id="ARBA00023026"/>
    </source>
</evidence>
<dbReference type="AlphaFoldDB" id="A0A1A5YJB5"/>
<dbReference type="FunFam" id="1.10.10.10:FF:000018">
    <property type="entry name" value="DNA-binding response regulator ResD"/>
    <property type="match status" value="1"/>
</dbReference>
<evidence type="ECO:0000256" key="10">
    <source>
        <dbReference type="ARBA" id="ARBA00037471"/>
    </source>
</evidence>
<comment type="subcellular location">
    <subcellularLocation>
        <location evidence="1">Cytoplasm</location>
    </subcellularLocation>
</comment>
<dbReference type="SMART" id="SM00862">
    <property type="entry name" value="Trans_reg_C"/>
    <property type="match status" value="1"/>
</dbReference>
<evidence type="ECO:0000256" key="3">
    <source>
        <dbReference type="ARBA" id="ARBA00022553"/>
    </source>
</evidence>
<organism evidence="16 17">
    <name type="scientific">Paenibacillus oryzae</name>
    <dbReference type="NCBI Taxonomy" id="1844972"/>
    <lineage>
        <taxon>Bacteria</taxon>
        <taxon>Bacillati</taxon>
        <taxon>Bacillota</taxon>
        <taxon>Bacilli</taxon>
        <taxon>Bacillales</taxon>
        <taxon>Paenibacillaceae</taxon>
        <taxon>Paenibacillus</taxon>
    </lineage>
</organism>
<sequence>MKAAKLLVVEDDLHISEIVTLYAEKAGHQVITAHDGIEGLVRFYDDNPDLIILDLMLPEMEGWSLCREVRKHGATPVIILSAKTEPYDKMKGFELGADDYVVKPFDPQELMARIMAVLRRTSPDIPYLNIVQLNNLTIDMNQYLVLFPDAAITLPPKELELLHYFSRYPNRLFTRQQLLEQVWGYDYEGDPRTVDVHVKRIREKLRAHSTNWCITTKRGIGYKLEEAASGEKNR</sequence>
<dbReference type="SMART" id="SM00448">
    <property type="entry name" value="REC"/>
    <property type="match status" value="1"/>
</dbReference>
<evidence type="ECO:0000313" key="17">
    <source>
        <dbReference type="Proteomes" id="UP000092024"/>
    </source>
</evidence>
<dbReference type="GO" id="GO:0032993">
    <property type="term" value="C:protein-DNA complex"/>
    <property type="evidence" value="ECO:0007669"/>
    <property type="project" value="TreeGrafter"/>
</dbReference>
<dbReference type="CDD" id="cd17574">
    <property type="entry name" value="REC_OmpR"/>
    <property type="match status" value="1"/>
</dbReference>
<evidence type="ECO:0000259" key="14">
    <source>
        <dbReference type="PROSITE" id="PS50110"/>
    </source>
</evidence>
<evidence type="ECO:0000256" key="4">
    <source>
        <dbReference type="ARBA" id="ARBA00023012"/>
    </source>
</evidence>
<dbReference type="PROSITE" id="PS50110">
    <property type="entry name" value="RESPONSE_REGULATORY"/>
    <property type="match status" value="1"/>
</dbReference>
<dbReference type="InterPro" id="IPR036388">
    <property type="entry name" value="WH-like_DNA-bd_sf"/>
</dbReference>
<evidence type="ECO:0000256" key="12">
    <source>
        <dbReference type="PROSITE-ProRule" id="PRU00169"/>
    </source>
</evidence>
<keyword evidence="9" id="KW-0804">Transcription</keyword>
<gene>
    <name evidence="16" type="ORF">A7K91_10575</name>
</gene>
<dbReference type="EMBL" id="LYPA01000056">
    <property type="protein sequence ID" value="OBR65490.1"/>
    <property type="molecule type" value="Genomic_DNA"/>
</dbReference>
<dbReference type="CDD" id="cd00383">
    <property type="entry name" value="trans_reg_C"/>
    <property type="match status" value="1"/>
</dbReference>
<comment type="function">
    <text evidence="10">Member of the two-component regulatory system HssS/HssR involved in intracellular heme homeostasis and tempering of staphylococcal virulence. Phosphorylated HssR binds to a direct repeat sequence within hrtAB promoter and activates the expression of hrtAB, an efflux pump, in response to extracellular heme, hemin, hemoglobin or blood.</text>
</comment>
<keyword evidence="5" id="KW-0805">Transcription regulation</keyword>
<evidence type="ECO:0000256" key="9">
    <source>
        <dbReference type="ARBA" id="ARBA00023163"/>
    </source>
</evidence>
<dbReference type="Pfam" id="PF00486">
    <property type="entry name" value="Trans_reg_C"/>
    <property type="match status" value="1"/>
</dbReference>
<evidence type="ECO:0000256" key="2">
    <source>
        <dbReference type="ARBA" id="ARBA00022490"/>
    </source>
</evidence>
<evidence type="ECO:0000313" key="16">
    <source>
        <dbReference type="EMBL" id="OBR65490.1"/>
    </source>
</evidence>
<evidence type="ECO:0000259" key="15">
    <source>
        <dbReference type="PROSITE" id="PS51755"/>
    </source>
</evidence>
<comment type="caution">
    <text evidence="16">The sequence shown here is derived from an EMBL/GenBank/DDBJ whole genome shotgun (WGS) entry which is preliminary data.</text>
</comment>
<dbReference type="InterPro" id="IPR039420">
    <property type="entry name" value="WalR-like"/>
</dbReference>
<dbReference type="Gene3D" id="6.10.250.690">
    <property type="match status" value="1"/>
</dbReference>
<dbReference type="InterPro" id="IPR001867">
    <property type="entry name" value="OmpR/PhoB-type_DNA-bd"/>
</dbReference>
<protein>
    <recommendedName>
        <fullName evidence="11">Heme response regulator HssR</fullName>
    </recommendedName>
</protein>
<dbReference type="InterPro" id="IPR001789">
    <property type="entry name" value="Sig_transdc_resp-reg_receiver"/>
</dbReference>
<dbReference type="GO" id="GO:0005829">
    <property type="term" value="C:cytosol"/>
    <property type="evidence" value="ECO:0007669"/>
    <property type="project" value="TreeGrafter"/>
</dbReference>
<dbReference type="Gene3D" id="3.40.50.2300">
    <property type="match status" value="1"/>
</dbReference>